<evidence type="ECO:0000256" key="3">
    <source>
        <dbReference type="SAM" id="SignalP"/>
    </source>
</evidence>
<dbReference type="SUPFAM" id="SSF50494">
    <property type="entry name" value="Trypsin-like serine proteases"/>
    <property type="match status" value="1"/>
</dbReference>
<feature type="compositionally biased region" description="Low complexity" evidence="2">
    <location>
        <begin position="26"/>
        <end position="44"/>
    </location>
</feature>
<dbReference type="EMBL" id="FNFB01000035">
    <property type="protein sequence ID" value="SDM00291.1"/>
    <property type="molecule type" value="Genomic_DNA"/>
</dbReference>
<sequence>MSNRSGDTVRRTLVTTLAALAGATLAPPAPAAGRPPVQPGAAPGHSAARPLDADSSPIMRPKRAVRYWTPDRQDAAGPAHLPRAVPQFSPVASARIARPLSVPTAKRLTPGADDNGYARVERPYTGRDQSRVTGRLFFVNSLGQGDSCSASVVRSASGLLVVTAAHCVYSVPPGSAAGRWHTNFAFVPAYDGRADDARRREPYGRWGGRQAWKPDGYTGISGGDWNSVYDLALIEVGRHKRTLQDAVGAFTPMLNRGGRHIITTTGYPGLLGMTPYDGRDQLWCVGRTHQAHSVTLAPIVTAAAQAPQPGRLETDNCHLHKGHSGGPWLVRGTGDLIGVLSAGKDDGEPEGNSVATTLSPESYGALVRQADPDGVYDALSVKMSGPDQPVRPGRSAAVTATVAARGLASSNRVPVTLIAPPGTSLSGVDGARCHLAGRRADCTIGAVHPGTPVRLTARVKAGPGRGGPVEARVTSSFLDPAQRDNTSTVRLPVRR</sequence>
<evidence type="ECO:0000313" key="5">
    <source>
        <dbReference type="Proteomes" id="UP000198683"/>
    </source>
</evidence>
<feature type="chain" id="PRO_5011444236" evidence="3">
    <location>
        <begin position="32"/>
        <end position="495"/>
    </location>
</feature>
<organism evidence="4 5">
    <name type="scientific">Nonomuraea maritima</name>
    <dbReference type="NCBI Taxonomy" id="683260"/>
    <lineage>
        <taxon>Bacteria</taxon>
        <taxon>Bacillati</taxon>
        <taxon>Actinomycetota</taxon>
        <taxon>Actinomycetes</taxon>
        <taxon>Streptosporangiales</taxon>
        <taxon>Streptosporangiaceae</taxon>
        <taxon>Nonomuraea</taxon>
    </lineage>
</organism>
<proteinExistence type="predicted"/>
<dbReference type="Proteomes" id="UP000198683">
    <property type="component" value="Unassembled WGS sequence"/>
</dbReference>
<protein>
    <submittedName>
        <fullName evidence="4">Trypsin-like peptidase domain-containing protein</fullName>
    </submittedName>
</protein>
<evidence type="ECO:0000256" key="2">
    <source>
        <dbReference type="SAM" id="MobiDB-lite"/>
    </source>
</evidence>
<dbReference type="GO" id="GO:0006508">
    <property type="term" value="P:proteolysis"/>
    <property type="evidence" value="ECO:0007669"/>
    <property type="project" value="InterPro"/>
</dbReference>
<dbReference type="InterPro" id="IPR018114">
    <property type="entry name" value="TRYPSIN_HIS"/>
</dbReference>
<dbReference type="Pfam" id="PF13365">
    <property type="entry name" value="Trypsin_2"/>
    <property type="match status" value="1"/>
</dbReference>
<dbReference type="AlphaFoldDB" id="A0A1G9PP84"/>
<dbReference type="PANTHER" id="PTHR15462:SF8">
    <property type="entry name" value="SERINE PROTEASE"/>
    <property type="match status" value="1"/>
</dbReference>
<dbReference type="InterPro" id="IPR043504">
    <property type="entry name" value="Peptidase_S1_PA_chymotrypsin"/>
</dbReference>
<reference evidence="4 5" key="1">
    <citation type="submission" date="2016-10" db="EMBL/GenBank/DDBJ databases">
        <authorList>
            <person name="de Groot N.N."/>
        </authorList>
    </citation>
    <scope>NUCLEOTIDE SEQUENCE [LARGE SCALE GENOMIC DNA]</scope>
    <source>
        <strain evidence="4 5">CGMCC 4.5681</strain>
    </source>
</reference>
<name>A0A1G9PP84_9ACTN</name>
<keyword evidence="1 3" id="KW-0732">Signal</keyword>
<dbReference type="GO" id="GO:0004252">
    <property type="term" value="F:serine-type endopeptidase activity"/>
    <property type="evidence" value="ECO:0007669"/>
    <property type="project" value="InterPro"/>
</dbReference>
<feature type="region of interest" description="Disordered" evidence="2">
    <location>
        <begin position="26"/>
        <end position="60"/>
    </location>
</feature>
<keyword evidence="5" id="KW-1185">Reference proteome</keyword>
<dbReference type="OrthoDB" id="5121599at2"/>
<dbReference type="InterPro" id="IPR050966">
    <property type="entry name" value="Glutamyl_endopeptidase"/>
</dbReference>
<evidence type="ECO:0000256" key="1">
    <source>
        <dbReference type="ARBA" id="ARBA00022729"/>
    </source>
</evidence>
<dbReference type="STRING" id="683260.SAMN05421874_13518"/>
<accession>A0A1G9PP84</accession>
<gene>
    <name evidence="4" type="ORF">SAMN05421874_13518</name>
</gene>
<dbReference type="PROSITE" id="PS00134">
    <property type="entry name" value="TRYPSIN_HIS"/>
    <property type="match status" value="1"/>
</dbReference>
<dbReference type="InterPro" id="IPR009003">
    <property type="entry name" value="Peptidase_S1_PA"/>
</dbReference>
<dbReference type="InterPro" id="IPR006311">
    <property type="entry name" value="TAT_signal"/>
</dbReference>
<feature type="signal peptide" evidence="3">
    <location>
        <begin position="1"/>
        <end position="31"/>
    </location>
</feature>
<dbReference type="PROSITE" id="PS51318">
    <property type="entry name" value="TAT"/>
    <property type="match status" value="1"/>
</dbReference>
<dbReference type="PANTHER" id="PTHR15462">
    <property type="entry name" value="SERINE PROTEASE"/>
    <property type="match status" value="1"/>
</dbReference>
<evidence type="ECO:0000313" key="4">
    <source>
        <dbReference type="EMBL" id="SDM00291.1"/>
    </source>
</evidence>
<dbReference type="Gene3D" id="2.40.10.10">
    <property type="entry name" value="Trypsin-like serine proteases"/>
    <property type="match status" value="2"/>
</dbReference>